<evidence type="ECO:0000256" key="3">
    <source>
        <dbReference type="ARBA" id="ARBA00023015"/>
    </source>
</evidence>
<dbReference type="InterPro" id="IPR037212">
    <property type="entry name" value="Med7/Med21-like"/>
</dbReference>
<evidence type="ECO:0000256" key="6">
    <source>
        <dbReference type="RuleBase" id="RU364060"/>
    </source>
</evidence>
<keyword evidence="3 6" id="KW-0805">Transcription regulation</keyword>
<protein>
    <recommendedName>
        <fullName evidence="6">Mediator of RNA polymerase II transcription subunit 7</fullName>
    </recommendedName>
</protein>
<evidence type="ECO:0000256" key="4">
    <source>
        <dbReference type="ARBA" id="ARBA00023163"/>
    </source>
</evidence>
<comment type="caution">
    <text evidence="8">The sequence shown here is derived from an EMBL/GenBank/DDBJ whole genome shotgun (WGS) entry which is preliminary data.</text>
</comment>
<reference evidence="8 9" key="1">
    <citation type="submission" date="2023-10" db="EMBL/GenBank/DDBJ databases">
        <title>Comparative genomics analysis reveals potential genetic determinants of host preference in Cryptosporidium xiaoi.</title>
        <authorList>
            <person name="Xiao L."/>
            <person name="Li J."/>
        </authorList>
    </citation>
    <scope>NUCLEOTIDE SEQUENCE [LARGE SCALE GENOMIC DNA]</scope>
    <source>
        <strain evidence="8 9">52996</strain>
    </source>
</reference>
<evidence type="ECO:0000256" key="1">
    <source>
        <dbReference type="ARBA" id="ARBA00004123"/>
    </source>
</evidence>
<organism evidence="8 9">
    <name type="scientific">Cryptosporidium xiaoi</name>
    <dbReference type="NCBI Taxonomy" id="659607"/>
    <lineage>
        <taxon>Eukaryota</taxon>
        <taxon>Sar</taxon>
        <taxon>Alveolata</taxon>
        <taxon>Apicomplexa</taxon>
        <taxon>Conoidasida</taxon>
        <taxon>Coccidia</taxon>
        <taxon>Eucoccidiorida</taxon>
        <taxon>Eimeriorina</taxon>
        <taxon>Cryptosporidiidae</taxon>
        <taxon>Cryptosporidium</taxon>
    </lineage>
</organism>
<sequence>MAEINSEKSIVSSFPPPPPYYHLFDSDEMEMEIKPPPCIQGNFTCFGTQLSSEISILPLDSDTSMYDQSTEDLCGELSKLNEKFQLGILSLLENSGKGAVDPSYIKKVTKIYTNINHVLEKLRVVQAYHQIHDELENQVNEKSELIRKMREIIMQYKDLEEKIE</sequence>
<dbReference type="PANTHER" id="PTHR21428">
    <property type="entry name" value="MEDIATOR OF RNA POLYMERASE II TRANSCRIPTION SUBUNIT 7"/>
    <property type="match status" value="1"/>
</dbReference>
<dbReference type="GO" id="GO:0016592">
    <property type="term" value="C:mediator complex"/>
    <property type="evidence" value="ECO:0007669"/>
    <property type="project" value="InterPro"/>
</dbReference>
<comment type="subunit">
    <text evidence="6">Component of the Mediator complex.</text>
</comment>
<keyword evidence="5 6" id="KW-0539">Nucleus</keyword>
<evidence type="ECO:0000313" key="9">
    <source>
        <dbReference type="Proteomes" id="UP001311799"/>
    </source>
</evidence>
<evidence type="ECO:0000256" key="7">
    <source>
        <dbReference type="SAM" id="Coils"/>
    </source>
</evidence>
<accession>A0AAV9XZL1</accession>
<comment type="function">
    <text evidence="6">Component of the Mediator complex, a coactivator involved in the regulated transcription of nearly all RNA polymerase II-dependent genes. Mediator functions as a bridge to convey information from gene-specific regulatory proteins to the basal RNA polymerase II transcription machinery.</text>
</comment>
<dbReference type="PANTHER" id="PTHR21428:SF11">
    <property type="entry name" value="MEDIATOR OF RNA POLYMERASE II TRANSCRIPTION SUBUNIT 7"/>
    <property type="match status" value="1"/>
</dbReference>
<feature type="coiled-coil region" evidence="7">
    <location>
        <begin position="128"/>
        <end position="162"/>
    </location>
</feature>
<dbReference type="EMBL" id="JAWDEY010000036">
    <property type="protein sequence ID" value="KAK6587881.1"/>
    <property type="molecule type" value="Genomic_DNA"/>
</dbReference>
<dbReference type="AlphaFoldDB" id="A0AAV9XZL1"/>
<keyword evidence="6" id="KW-0010">Activator</keyword>
<gene>
    <name evidence="8" type="ORF">RS030_81402</name>
</gene>
<evidence type="ECO:0000313" key="8">
    <source>
        <dbReference type="EMBL" id="KAK6587881.1"/>
    </source>
</evidence>
<dbReference type="Gene3D" id="6.10.140.200">
    <property type="match status" value="1"/>
</dbReference>
<dbReference type="InterPro" id="IPR009244">
    <property type="entry name" value="Mediatior_Med7"/>
</dbReference>
<comment type="subcellular location">
    <subcellularLocation>
        <location evidence="1 6">Nucleus</location>
    </subcellularLocation>
</comment>
<comment type="similarity">
    <text evidence="2 6">Belongs to the Mediator complex subunit 7 family.</text>
</comment>
<dbReference type="Proteomes" id="UP001311799">
    <property type="component" value="Unassembled WGS sequence"/>
</dbReference>
<dbReference type="GO" id="GO:0070847">
    <property type="term" value="C:core mediator complex"/>
    <property type="evidence" value="ECO:0007669"/>
    <property type="project" value="TreeGrafter"/>
</dbReference>
<dbReference type="GO" id="GO:0003712">
    <property type="term" value="F:transcription coregulator activity"/>
    <property type="evidence" value="ECO:0007669"/>
    <property type="project" value="InterPro"/>
</dbReference>
<keyword evidence="7" id="KW-0175">Coiled coil</keyword>
<dbReference type="GO" id="GO:0006357">
    <property type="term" value="P:regulation of transcription by RNA polymerase II"/>
    <property type="evidence" value="ECO:0007669"/>
    <property type="project" value="InterPro"/>
</dbReference>
<dbReference type="Pfam" id="PF05983">
    <property type="entry name" value="Med7"/>
    <property type="match status" value="1"/>
</dbReference>
<dbReference type="SUPFAM" id="SSF140718">
    <property type="entry name" value="Mediator hinge subcomplex-like"/>
    <property type="match status" value="1"/>
</dbReference>
<proteinExistence type="inferred from homology"/>
<keyword evidence="4 6" id="KW-0804">Transcription</keyword>
<evidence type="ECO:0000256" key="5">
    <source>
        <dbReference type="ARBA" id="ARBA00023242"/>
    </source>
</evidence>
<keyword evidence="9" id="KW-1185">Reference proteome</keyword>
<name>A0AAV9XZL1_9CRYT</name>
<dbReference type="InterPro" id="IPR044888">
    <property type="entry name" value="Mediatior_Med7_sf"/>
</dbReference>
<evidence type="ECO:0000256" key="2">
    <source>
        <dbReference type="ARBA" id="ARBA00009994"/>
    </source>
</evidence>